<dbReference type="InterPro" id="IPR024747">
    <property type="entry name" value="Pyridox_Oxase-rel"/>
</dbReference>
<keyword evidence="2" id="KW-1185">Reference proteome</keyword>
<gene>
    <name evidence="1" type="ORF">BI308_17545</name>
</gene>
<dbReference type="STRING" id="1925591.BI308_17545"/>
<protein>
    <submittedName>
        <fullName evidence="1">Flavin-nucleotide-binding protein</fullName>
    </submittedName>
</protein>
<dbReference type="Proteomes" id="UP000183940">
    <property type="component" value="Unassembled WGS sequence"/>
</dbReference>
<comment type="caution">
    <text evidence="1">The sequence shown here is derived from an EMBL/GenBank/DDBJ whole genome shotgun (WGS) entry which is preliminary data.</text>
</comment>
<dbReference type="AlphaFoldDB" id="A0A1L9QNP1"/>
<dbReference type="Gene3D" id="2.30.110.10">
    <property type="entry name" value="Electron Transport, Fmn-binding Protein, Chain A"/>
    <property type="match status" value="1"/>
</dbReference>
<dbReference type="EMBL" id="MLAW01000034">
    <property type="protein sequence ID" value="OJJ24280.1"/>
    <property type="molecule type" value="Genomic_DNA"/>
</dbReference>
<sequence>MSTTKPLQVTDRSAVKRNPKRGCYDRATIEQILDEALVIHVGFIAQDQPFVIPMSYGRDGDRLYIHGAVASRMLKNLEQGIEICVSATILDGIVIARSLFHHSMNYRSVVLFGRATLVDDEQEKLHALKVLSEHIVPGQWEQARQPTPAEMKATTVLAFPIEEGSAKVRSGDPKDDAADYKLPIWAGQLPLKLTPGVPIPDSQLQSDIVVPENLLNYHRGA</sequence>
<reference evidence="1" key="1">
    <citation type="submission" date="2016-10" db="EMBL/GenBank/DDBJ databases">
        <title>CRISPR-Cas defence system in Roseofilum reptotaenium: evidence of a bacteriophage-cyanobacterium arms race in the coral black band disease.</title>
        <authorList>
            <person name="Buerger P."/>
            <person name="Wood-Charlson E.M."/>
            <person name="Weynberg K.D."/>
            <person name="Willis B."/>
            <person name="Van Oppen M.J."/>
        </authorList>
    </citation>
    <scope>NUCLEOTIDE SEQUENCE [LARGE SCALE GENOMIC DNA]</scope>
    <source>
        <strain evidence="1">AO1-A</strain>
    </source>
</reference>
<dbReference type="PANTHER" id="PTHR34071">
    <property type="entry name" value="5-NITROIMIDAZOLE ANTIBIOTICS RESISTANCE PROTEIN, NIMA-FAMILY-RELATED PROTEIN-RELATED"/>
    <property type="match status" value="1"/>
</dbReference>
<dbReference type="SUPFAM" id="SSF50475">
    <property type="entry name" value="FMN-binding split barrel"/>
    <property type="match status" value="1"/>
</dbReference>
<organism evidence="1 2">
    <name type="scientific">Roseofilum reptotaenium AO1-A</name>
    <dbReference type="NCBI Taxonomy" id="1925591"/>
    <lineage>
        <taxon>Bacteria</taxon>
        <taxon>Bacillati</taxon>
        <taxon>Cyanobacteriota</taxon>
        <taxon>Cyanophyceae</taxon>
        <taxon>Desertifilales</taxon>
        <taxon>Desertifilaceae</taxon>
        <taxon>Roseofilum</taxon>
    </lineage>
</organism>
<evidence type="ECO:0000313" key="2">
    <source>
        <dbReference type="Proteomes" id="UP000183940"/>
    </source>
</evidence>
<dbReference type="PANTHER" id="PTHR34071:SF2">
    <property type="entry name" value="FLAVIN-NUCLEOTIDE-BINDING PROTEIN"/>
    <property type="match status" value="1"/>
</dbReference>
<dbReference type="Pfam" id="PF12900">
    <property type="entry name" value="Pyridox_ox_2"/>
    <property type="match status" value="1"/>
</dbReference>
<evidence type="ECO:0000313" key="1">
    <source>
        <dbReference type="EMBL" id="OJJ24280.1"/>
    </source>
</evidence>
<accession>A0A1L9QNP1</accession>
<name>A0A1L9QNP1_9CYAN</name>
<dbReference type="InterPro" id="IPR012349">
    <property type="entry name" value="Split_barrel_FMN-bd"/>
</dbReference>
<proteinExistence type="predicted"/>